<feature type="transmembrane region" description="Helical" evidence="1">
    <location>
        <begin position="273"/>
        <end position="294"/>
    </location>
</feature>
<evidence type="ECO:0000256" key="1">
    <source>
        <dbReference type="SAM" id="Phobius"/>
    </source>
</evidence>
<dbReference type="EMBL" id="JAKZBV010000001">
    <property type="protein sequence ID" value="MCH6469669.1"/>
    <property type="molecule type" value="Genomic_DNA"/>
</dbReference>
<reference evidence="2 3" key="1">
    <citation type="submission" date="2022-03" db="EMBL/GenBank/DDBJ databases">
        <title>Sinomonas sp. isolated from a soil.</title>
        <authorList>
            <person name="Han J."/>
            <person name="Kim D.-U."/>
        </authorList>
    </citation>
    <scope>NUCLEOTIDE SEQUENCE [LARGE SCALE GENOMIC DNA]</scope>
    <source>
        <strain evidence="2 3">5-5</strain>
    </source>
</reference>
<dbReference type="RefSeq" id="WP_241053086.1">
    <property type="nucleotide sequence ID" value="NZ_JAKZBV010000001.1"/>
</dbReference>
<evidence type="ECO:0008006" key="4">
    <source>
        <dbReference type="Google" id="ProtNLM"/>
    </source>
</evidence>
<name>A0ABS9TZ02_9MICC</name>
<feature type="transmembrane region" description="Helical" evidence="1">
    <location>
        <begin position="306"/>
        <end position="327"/>
    </location>
</feature>
<keyword evidence="1" id="KW-1133">Transmembrane helix</keyword>
<feature type="transmembrane region" description="Helical" evidence="1">
    <location>
        <begin position="96"/>
        <end position="117"/>
    </location>
</feature>
<feature type="transmembrane region" description="Helical" evidence="1">
    <location>
        <begin position="215"/>
        <end position="231"/>
    </location>
</feature>
<dbReference type="Proteomes" id="UP001202922">
    <property type="component" value="Unassembled WGS sequence"/>
</dbReference>
<evidence type="ECO:0000313" key="3">
    <source>
        <dbReference type="Proteomes" id="UP001202922"/>
    </source>
</evidence>
<sequence>MTVSSTTRRQVPPPSGRLSGDGLAVAVAVMMAATALSLFRLPATAQDTLWAEDGGIFLNGALRDRSLSQIFAAYQGYLHVIPRFAAWFAVTFLPPGSYALAFTALSCLAIGVVSALIWHCSSALSSNPIIRLAWAAIPVLVASGPQETLGNFANLHWYLLCLVPWLLIKRSATVRENVMLTAAALVSSLTEIQTSLFIPLFLFRFKDRAFWPPRLALLLGVACQIGTTLAFPRSASTGPSVNWWSVIEGWFLNSSSAIVYGTSQQIILAVTRFGWVPIALAAAPFLAAFVVTLVRGSRMQKLMTCVFLLASLAVWSAAQAMNFQSYFDYARFNAAQWQGFFLSRYTVAPSMFLLDLVPLVAVVITRLSGVAVAAVLGAFAVVLAVYFFPPTVGREHGPIWSAGIQTARSECRDTPAASTEGVPIAPTGWAYDKVLLPCSMLR</sequence>
<feature type="transmembrane region" description="Helical" evidence="1">
    <location>
        <begin position="371"/>
        <end position="388"/>
    </location>
</feature>
<keyword evidence="1" id="KW-0472">Membrane</keyword>
<protein>
    <recommendedName>
        <fullName evidence="4">DUF2029 domain-containing protein</fullName>
    </recommendedName>
</protein>
<keyword evidence="3" id="KW-1185">Reference proteome</keyword>
<accession>A0ABS9TZ02</accession>
<keyword evidence="1" id="KW-0812">Transmembrane</keyword>
<gene>
    <name evidence="2" type="ORF">L0M17_06655</name>
</gene>
<evidence type="ECO:0000313" key="2">
    <source>
        <dbReference type="EMBL" id="MCH6469669.1"/>
    </source>
</evidence>
<proteinExistence type="predicted"/>
<feature type="transmembrane region" description="Helical" evidence="1">
    <location>
        <begin position="347"/>
        <end position="364"/>
    </location>
</feature>
<organism evidence="2 3">
    <name type="scientific">Sinomonas terrae</name>
    <dbReference type="NCBI Taxonomy" id="2908838"/>
    <lineage>
        <taxon>Bacteria</taxon>
        <taxon>Bacillati</taxon>
        <taxon>Actinomycetota</taxon>
        <taxon>Actinomycetes</taxon>
        <taxon>Micrococcales</taxon>
        <taxon>Micrococcaceae</taxon>
        <taxon>Sinomonas</taxon>
    </lineage>
</organism>
<feature type="transmembrane region" description="Helical" evidence="1">
    <location>
        <begin position="180"/>
        <end position="203"/>
    </location>
</feature>
<comment type="caution">
    <text evidence="2">The sequence shown here is derived from an EMBL/GenBank/DDBJ whole genome shotgun (WGS) entry which is preliminary data.</text>
</comment>